<dbReference type="RefSeq" id="WP_189566072.1">
    <property type="nucleotide sequence ID" value="NZ_BMXF01000004.1"/>
</dbReference>
<dbReference type="EMBL" id="BMXF01000004">
    <property type="protein sequence ID" value="GHB79697.1"/>
    <property type="molecule type" value="Genomic_DNA"/>
</dbReference>
<evidence type="ECO:0000313" key="1">
    <source>
        <dbReference type="EMBL" id="GHB79697.1"/>
    </source>
</evidence>
<gene>
    <name evidence="1" type="ORF">GCM10007390_37280</name>
</gene>
<keyword evidence="2" id="KW-1185">Reference proteome</keyword>
<accession>A0A8J3DBP7</accession>
<name>A0A8J3DBP7_9BACT</name>
<comment type="caution">
    <text evidence="1">The sequence shown here is derived from an EMBL/GenBank/DDBJ whole genome shotgun (WGS) entry which is preliminary data.</text>
</comment>
<dbReference type="AlphaFoldDB" id="A0A8J3DBP7"/>
<evidence type="ECO:0000313" key="2">
    <source>
        <dbReference type="Proteomes" id="UP000598271"/>
    </source>
</evidence>
<dbReference type="Proteomes" id="UP000598271">
    <property type="component" value="Unassembled WGS sequence"/>
</dbReference>
<protein>
    <submittedName>
        <fullName evidence="1">Uncharacterized protein</fullName>
    </submittedName>
</protein>
<organism evidence="1 2">
    <name type="scientific">Persicitalea jodogahamensis</name>
    <dbReference type="NCBI Taxonomy" id="402147"/>
    <lineage>
        <taxon>Bacteria</taxon>
        <taxon>Pseudomonadati</taxon>
        <taxon>Bacteroidota</taxon>
        <taxon>Cytophagia</taxon>
        <taxon>Cytophagales</taxon>
        <taxon>Spirosomataceae</taxon>
        <taxon>Persicitalea</taxon>
    </lineage>
</organism>
<proteinExistence type="predicted"/>
<sequence>MLRLFLLFLGLLVGVFLYFRVESQPPAPELPIFLRQDTIALAHHTSIKLSVLSKKTPSMAQQEQLRHDYADLWAHLNHLYATNDVEAGKEYYTEEWFRQLCKHYEGEIESRVSRTDSLHHLQIMNWSRDGLVCAAVDSNAILTYSYPDRSTRRVRTSLALVLLFQGDHWRIDAMRVLDEKEI</sequence>
<reference evidence="1 2" key="1">
    <citation type="journal article" date="2014" name="Int. J. Syst. Evol. Microbiol.">
        <title>Complete genome sequence of Corynebacterium casei LMG S-19264T (=DSM 44701T), isolated from a smear-ripened cheese.</title>
        <authorList>
            <consortium name="US DOE Joint Genome Institute (JGI-PGF)"/>
            <person name="Walter F."/>
            <person name="Albersmeier A."/>
            <person name="Kalinowski J."/>
            <person name="Ruckert C."/>
        </authorList>
    </citation>
    <scope>NUCLEOTIDE SEQUENCE [LARGE SCALE GENOMIC DNA]</scope>
    <source>
        <strain evidence="1 2">KCTC 12866</strain>
    </source>
</reference>